<dbReference type="EMBL" id="JASNWA010000011">
    <property type="protein sequence ID" value="KAK3167616.1"/>
    <property type="molecule type" value="Genomic_DNA"/>
</dbReference>
<evidence type="ECO:0000313" key="2">
    <source>
        <dbReference type="Proteomes" id="UP001276659"/>
    </source>
</evidence>
<reference evidence="1" key="1">
    <citation type="submission" date="2022-11" db="EMBL/GenBank/DDBJ databases">
        <title>Chromosomal genome sequence assembly and mating type (MAT) locus characterization of the leprose asexual lichenized fungus Lepraria neglecta (Nyl.) Erichsen.</title>
        <authorList>
            <person name="Allen J.L."/>
            <person name="Pfeffer B."/>
        </authorList>
    </citation>
    <scope>NUCLEOTIDE SEQUENCE</scope>
    <source>
        <strain evidence="1">Allen 5258</strain>
    </source>
</reference>
<dbReference type="Proteomes" id="UP001276659">
    <property type="component" value="Unassembled WGS sequence"/>
</dbReference>
<protein>
    <submittedName>
        <fullName evidence="1">Uncharacterized protein</fullName>
    </submittedName>
</protein>
<comment type="caution">
    <text evidence="1">The sequence shown here is derived from an EMBL/GenBank/DDBJ whole genome shotgun (WGS) entry which is preliminary data.</text>
</comment>
<sequence length="118" mass="13344">MAFLFKGQSFSADETKLACASDLYTKISEDTLSSIMGFRRGGSGAPAVPCYGLVHELQRSQHAAFTTVASNPAYWEPRAREEYRRWWDINSQIVQRLKAEDKILPYLEPPPRTGMTTK</sequence>
<accession>A0AAD9YYE8</accession>
<evidence type="ECO:0000313" key="1">
    <source>
        <dbReference type="EMBL" id="KAK3167616.1"/>
    </source>
</evidence>
<organism evidence="1 2">
    <name type="scientific">Lepraria neglecta</name>
    <dbReference type="NCBI Taxonomy" id="209136"/>
    <lineage>
        <taxon>Eukaryota</taxon>
        <taxon>Fungi</taxon>
        <taxon>Dikarya</taxon>
        <taxon>Ascomycota</taxon>
        <taxon>Pezizomycotina</taxon>
        <taxon>Lecanoromycetes</taxon>
        <taxon>OSLEUM clade</taxon>
        <taxon>Lecanoromycetidae</taxon>
        <taxon>Lecanorales</taxon>
        <taxon>Lecanorineae</taxon>
        <taxon>Stereocaulaceae</taxon>
        <taxon>Lepraria</taxon>
    </lineage>
</organism>
<dbReference type="AlphaFoldDB" id="A0AAD9YYE8"/>
<proteinExistence type="predicted"/>
<keyword evidence="2" id="KW-1185">Reference proteome</keyword>
<name>A0AAD9YYE8_9LECA</name>
<gene>
    <name evidence="1" type="ORF">OEA41_010743</name>
</gene>